<keyword evidence="3" id="KW-1185">Reference proteome</keyword>
<proteinExistence type="predicted"/>
<reference evidence="4" key="1">
    <citation type="submission" date="2022-11" db="UniProtKB">
        <authorList>
            <consortium name="WormBaseParasite"/>
        </authorList>
    </citation>
    <scope>IDENTIFICATION</scope>
</reference>
<name>A0A915J8P8_ROMCU</name>
<dbReference type="Pfam" id="PF01080">
    <property type="entry name" value="Presenilin"/>
    <property type="match status" value="1"/>
</dbReference>
<dbReference type="PANTHER" id="PTHR10202">
    <property type="entry name" value="PRESENILIN"/>
    <property type="match status" value="1"/>
</dbReference>
<feature type="compositionally biased region" description="Basic and acidic residues" evidence="1">
    <location>
        <begin position="1"/>
        <end position="14"/>
    </location>
</feature>
<dbReference type="GO" id="GO:0070765">
    <property type="term" value="C:gamma-secretase complex"/>
    <property type="evidence" value="ECO:0007669"/>
    <property type="project" value="TreeGrafter"/>
</dbReference>
<dbReference type="GO" id="GO:0042500">
    <property type="term" value="F:aspartic endopeptidase activity, intramembrane cleaving"/>
    <property type="evidence" value="ECO:0007669"/>
    <property type="project" value="InterPro"/>
</dbReference>
<dbReference type="Gene3D" id="1.10.472.100">
    <property type="entry name" value="Presenilin"/>
    <property type="match status" value="1"/>
</dbReference>
<evidence type="ECO:0000256" key="1">
    <source>
        <dbReference type="SAM" id="MobiDB-lite"/>
    </source>
</evidence>
<feature type="compositionally biased region" description="Polar residues" evidence="1">
    <location>
        <begin position="58"/>
        <end position="76"/>
    </location>
</feature>
<sequence length="155" mass="17032">MADNERTTRGKTRVEGVNNPALNSNGENFVDIVESTSFRSSVNNEVENPARNQWNRAAQHLNGNGRNQTTNENVDNNRLGRQISNASSDSEETSSYGDWNTTIACFVAILIGLCLTLLLLAVFKKALPALPISITFGLVFYFATSIIISPFTTFL</sequence>
<dbReference type="Proteomes" id="UP000887565">
    <property type="component" value="Unplaced"/>
</dbReference>
<evidence type="ECO:0000313" key="4">
    <source>
        <dbReference type="WBParaSite" id="nRc.2.0.1.t22527-RA"/>
    </source>
</evidence>
<feature type="transmembrane region" description="Helical" evidence="2">
    <location>
        <begin position="130"/>
        <end position="151"/>
    </location>
</feature>
<dbReference type="GO" id="GO:0007219">
    <property type="term" value="P:Notch signaling pathway"/>
    <property type="evidence" value="ECO:0007669"/>
    <property type="project" value="TreeGrafter"/>
</dbReference>
<accession>A0A915J8P8</accession>
<keyword evidence="2" id="KW-0472">Membrane</keyword>
<dbReference type="GO" id="GO:0006509">
    <property type="term" value="P:membrane protein ectodomain proteolysis"/>
    <property type="evidence" value="ECO:0007669"/>
    <property type="project" value="TreeGrafter"/>
</dbReference>
<protein>
    <submittedName>
        <fullName evidence="4">Uncharacterized protein</fullName>
    </submittedName>
</protein>
<dbReference type="PANTHER" id="PTHR10202:SF13">
    <property type="entry name" value="PRESENILIN HOMOLOG"/>
    <property type="match status" value="1"/>
</dbReference>
<evidence type="ECO:0000256" key="2">
    <source>
        <dbReference type="SAM" id="Phobius"/>
    </source>
</evidence>
<organism evidence="3 4">
    <name type="scientific">Romanomermis culicivorax</name>
    <name type="common">Nematode worm</name>
    <dbReference type="NCBI Taxonomy" id="13658"/>
    <lineage>
        <taxon>Eukaryota</taxon>
        <taxon>Metazoa</taxon>
        <taxon>Ecdysozoa</taxon>
        <taxon>Nematoda</taxon>
        <taxon>Enoplea</taxon>
        <taxon>Dorylaimia</taxon>
        <taxon>Mermithida</taxon>
        <taxon>Mermithoidea</taxon>
        <taxon>Mermithidae</taxon>
        <taxon>Romanomermis</taxon>
    </lineage>
</organism>
<dbReference type="InterPro" id="IPR042524">
    <property type="entry name" value="Presenilin_C"/>
</dbReference>
<dbReference type="AlphaFoldDB" id="A0A915J8P8"/>
<feature type="transmembrane region" description="Helical" evidence="2">
    <location>
        <begin position="101"/>
        <end position="123"/>
    </location>
</feature>
<dbReference type="InterPro" id="IPR001108">
    <property type="entry name" value="Peptidase_A22A"/>
</dbReference>
<keyword evidence="2" id="KW-1133">Transmembrane helix</keyword>
<dbReference type="GO" id="GO:0034205">
    <property type="term" value="P:amyloid-beta formation"/>
    <property type="evidence" value="ECO:0007669"/>
    <property type="project" value="TreeGrafter"/>
</dbReference>
<feature type="region of interest" description="Disordered" evidence="1">
    <location>
        <begin position="58"/>
        <end position="95"/>
    </location>
</feature>
<keyword evidence="2" id="KW-0812">Transmembrane</keyword>
<feature type="region of interest" description="Disordered" evidence="1">
    <location>
        <begin position="1"/>
        <end position="26"/>
    </location>
</feature>
<dbReference type="GO" id="GO:0016485">
    <property type="term" value="P:protein processing"/>
    <property type="evidence" value="ECO:0007669"/>
    <property type="project" value="InterPro"/>
</dbReference>
<evidence type="ECO:0000313" key="3">
    <source>
        <dbReference type="Proteomes" id="UP000887565"/>
    </source>
</evidence>
<dbReference type="WBParaSite" id="nRc.2.0.1.t22527-RA">
    <property type="protein sequence ID" value="nRc.2.0.1.t22527-RA"/>
    <property type="gene ID" value="nRc.2.0.1.g22527"/>
</dbReference>
<dbReference type="GO" id="GO:0055074">
    <property type="term" value="P:calcium ion homeostasis"/>
    <property type="evidence" value="ECO:0007669"/>
    <property type="project" value="TreeGrafter"/>
</dbReference>